<keyword evidence="1" id="KW-0175">Coiled coil</keyword>
<evidence type="ECO:0000256" key="1">
    <source>
        <dbReference type="SAM" id="Coils"/>
    </source>
</evidence>
<feature type="coiled-coil region" evidence="1">
    <location>
        <begin position="21"/>
        <end position="48"/>
    </location>
</feature>
<keyword evidence="3" id="KW-1185">Reference proteome</keyword>
<accession>A0A8J5GZY5</accession>
<protein>
    <submittedName>
        <fullName evidence="2">Uncharacterized protein</fullName>
    </submittedName>
</protein>
<sequence length="155" mass="16806">MDVEAVPHPRSPPRMPDLCGRHCLQAQLLLLTREIAFLEEEIQSIEGIQPASVCCKEALNPNVCYFELAFILEVLLFYLPHFFQSDIREEKSNLAFGGGSARWWFASTYQLAALELPSAGSVDIGTTVDRPGLIAPLAVDAPAVATAAVPAVAPD</sequence>
<comment type="caution">
    <text evidence="2">The sequence shown here is derived from an EMBL/GenBank/DDBJ whole genome shotgun (WGS) entry which is preliminary data.</text>
</comment>
<organism evidence="2 3">
    <name type="scientific">Zingiber officinale</name>
    <name type="common">Ginger</name>
    <name type="synonym">Amomum zingiber</name>
    <dbReference type="NCBI Taxonomy" id="94328"/>
    <lineage>
        <taxon>Eukaryota</taxon>
        <taxon>Viridiplantae</taxon>
        <taxon>Streptophyta</taxon>
        <taxon>Embryophyta</taxon>
        <taxon>Tracheophyta</taxon>
        <taxon>Spermatophyta</taxon>
        <taxon>Magnoliopsida</taxon>
        <taxon>Liliopsida</taxon>
        <taxon>Zingiberales</taxon>
        <taxon>Zingiberaceae</taxon>
        <taxon>Zingiber</taxon>
    </lineage>
</organism>
<evidence type="ECO:0000313" key="2">
    <source>
        <dbReference type="EMBL" id="KAG6516307.1"/>
    </source>
</evidence>
<proteinExistence type="predicted"/>
<dbReference type="EMBL" id="JACMSC010000007">
    <property type="protein sequence ID" value="KAG6516307.1"/>
    <property type="molecule type" value="Genomic_DNA"/>
</dbReference>
<dbReference type="AlphaFoldDB" id="A0A8J5GZY5"/>
<dbReference type="PANTHER" id="PTHR32378:SF10">
    <property type="entry name" value="GUANINE NUCLEOTIDE-BINDING PROTEIN SUBUNIT GAMMA 3"/>
    <property type="match status" value="1"/>
</dbReference>
<gene>
    <name evidence="2" type="ORF">ZIOFF_026766</name>
</gene>
<dbReference type="Proteomes" id="UP000734854">
    <property type="component" value="Unassembled WGS sequence"/>
</dbReference>
<evidence type="ECO:0000313" key="3">
    <source>
        <dbReference type="Proteomes" id="UP000734854"/>
    </source>
</evidence>
<name>A0A8J5GZY5_ZINOF</name>
<dbReference type="InterPro" id="IPR055305">
    <property type="entry name" value="GG3-like"/>
</dbReference>
<reference evidence="2 3" key="1">
    <citation type="submission" date="2020-08" db="EMBL/GenBank/DDBJ databases">
        <title>Plant Genome Project.</title>
        <authorList>
            <person name="Zhang R.-G."/>
        </authorList>
    </citation>
    <scope>NUCLEOTIDE SEQUENCE [LARGE SCALE GENOMIC DNA]</scope>
    <source>
        <tissue evidence="2">Rhizome</tissue>
    </source>
</reference>
<dbReference type="PANTHER" id="PTHR32378">
    <property type="entry name" value="GUANINE NUCLEOTIDE-BINDING PROTEIN SUBUNIT GAMMA 3"/>
    <property type="match status" value="1"/>
</dbReference>